<dbReference type="AlphaFoldDB" id="A0A1N7HVQ3"/>
<dbReference type="OrthoDB" id="759561at2"/>
<organism evidence="1 2">
    <name type="scientific">Chryseobacterium shigense</name>
    <dbReference type="NCBI Taxonomy" id="297244"/>
    <lineage>
        <taxon>Bacteria</taxon>
        <taxon>Pseudomonadati</taxon>
        <taxon>Bacteroidota</taxon>
        <taxon>Flavobacteriia</taxon>
        <taxon>Flavobacteriales</taxon>
        <taxon>Weeksellaceae</taxon>
        <taxon>Chryseobacterium group</taxon>
        <taxon>Chryseobacterium</taxon>
    </lineage>
</organism>
<sequence>MMKQFFLFLSPLLFLTACKKEKIKESTSPETAVIQKIDELYKVYGNSNDALYTQSFSNHLFSPELKKALEAAVNVSKADMEKVRKSDHPDEKPLLFEGAVFSSIYEGFSGYKIKSVKINSDGTSADADVDFEYTMAPPKITWTDKVHLINPDEGWKIDNIIFDRIGSVKDLKTNLKDFTQNAQ</sequence>
<keyword evidence="2" id="KW-1185">Reference proteome</keyword>
<protein>
    <recommendedName>
        <fullName evidence="3">DUF3828 domain-containing protein</fullName>
    </recommendedName>
</protein>
<gene>
    <name evidence="1" type="ORF">SAMN05421639_101309</name>
</gene>
<dbReference type="Gene3D" id="3.10.450.50">
    <property type="match status" value="1"/>
</dbReference>
<dbReference type="PROSITE" id="PS51257">
    <property type="entry name" value="PROKAR_LIPOPROTEIN"/>
    <property type="match status" value="1"/>
</dbReference>
<evidence type="ECO:0000313" key="2">
    <source>
        <dbReference type="Proteomes" id="UP000186373"/>
    </source>
</evidence>
<dbReference type="RefSeq" id="WP_076504144.1">
    <property type="nucleotide sequence ID" value="NZ_FTNY01000001.1"/>
</dbReference>
<evidence type="ECO:0008006" key="3">
    <source>
        <dbReference type="Google" id="ProtNLM"/>
    </source>
</evidence>
<proteinExistence type="predicted"/>
<evidence type="ECO:0000313" key="1">
    <source>
        <dbReference type="EMBL" id="SIS28927.1"/>
    </source>
</evidence>
<dbReference type="EMBL" id="FTNY01000001">
    <property type="protein sequence ID" value="SIS28927.1"/>
    <property type="molecule type" value="Genomic_DNA"/>
</dbReference>
<dbReference type="Proteomes" id="UP000186373">
    <property type="component" value="Unassembled WGS sequence"/>
</dbReference>
<accession>A0A1N7HVQ3</accession>
<reference evidence="2" key="1">
    <citation type="submission" date="2017-01" db="EMBL/GenBank/DDBJ databases">
        <authorList>
            <person name="Varghese N."/>
            <person name="Submissions S."/>
        </authorList>
    </citation>
    <scope>NUCLEOTIDE SEQUENCE [LARGE SCALE GENOMIC DNA]</scope>
    <source>
        <strain evidence="2">DSM 17126</strain>
    </source>
</reference>
<name>A0A1N7HVQ3_9FLAO</name>